<reference evidence="2 3" key="1">
    <citation type="journal article" date="2013" name="Stand. Genomic Sci.">
        <title>Genomic Encyclopedia of Type Strains, Phase I: The one thousand microbial genomes (KMG-I) project.</title>
        <authorList>
            <person name="Kyrpides N.C."/>
            <person name="Woyke T."/>
            <person name="Eisen J.A."/>
            <person name="Garrity G."/>
            <person name="Lilburn T.G."/>
            <person name="Beck B.J."/>
            <person name="Whitman W.B."/>
            <person name="Hugenholtz P."/>
            <person name="Klenk H.P."/>
        </authorList>
    </citation>
    <scope>NUCLEOTIDE SEQUENCE [LARGE SCALE GENOMIC DNA]</scope>
    <source>
        <strain evidence="2 3">DSM 45044</strain>
    </source>
</reference>
<dbReference type="Gene3D" id="3.10.450.50">
    <property type="match status" value="1"/>
</dbReference>
<proteinExistence type="predicted"/>
<evidence type="ECO:0000313" key="3">
    <source>
        <dbReference type="Proteomes" id="UP000321617"/>
    </source>
</evidence>
<dbReference type="SUPFAM" id="SSF54427">
    <property type="entry name" value="NTF2-like"/>
    <property type="match status" value="1"/>
</dbReference>
<sequence length="124" mass="13736">MTIDHDDITREVSRLIRDFTEAFDARDADALDRHYVTGAVVVPVPGHPLTGDAAKAAKRHVMERGMPIHAELRRVYHSGDVALALTDWRIGDPDDGGFAGTATDVLRRVDGRWRYVIDNPFGTA</sequence>
<dbReference type="InterPro" id="IPR032710">
    <property type="entry name" value="NTF2-like_dom_sf"/>
</dbReference>
<evidence type="ECO:0000313" key="2">
    <source>
        <dbReference type="EMBL" id="TWJ12871.1"/>
    </source>
</evidence>
<comment type="caution">
    <text evidence="2">The sequence shown here is derived from an EMBL/GenBank/DDBJ whole genome shotgun (WGS) entry which is preliminary data.</text>
</comment>
<dbReference type="Proteomes" id="UP000321617">
    <property type="component" value="Unassembled WGS sequence"/>
</dbReference>
<dbReference type="GO" id="GO:0016853">
    <property type="term" value="F:isomerase activity"/>
    <property type="evidence" value="ECO:0007669"/>
    <property type="project" value="UniProtKB-KW"/>
</dbReference>
<dbReference type="AlphaFoldDB" id="A0A562V4Q0"/>
<dbReference type="RefSeq" id="WP_147140317.1">
    <property type="nucleotide sequence ID" value="NZ_BAABIJ010000002.1"/>
</dbReference>
<dbReference type="Pfam" id="PF12680">
    <property type="entry name" value="SnoaL_2"/>
    <property type="match status" value="1"/>
</dbReference>
<gene>
    <name evidence="2" type="ORF">LX16_3638</name>
</gene>
<dbReference type="EMBL" id="VLLL01000006">
    <property type="protein sequence ID" value="TWJ12871.1"/>
    <property type="molecule type" value="Genomic_DNA"/>
</dbReference>
<dbReference type="OrthoDB" id="7375616at2"/>
<name>A0A562V4Q0_9ACTN</name>
<keyword evidence="3" id="KW-1185">Reference proteome</keyword>
<dbReference type="InterPro" id="IPR037401">
    <property type="entry name" value="SnoaL-like"/>
</dbReference>
<evidence type="ECO:0000259" key="1">
    <source>
        <dbReference type="Pfam" id="PF12680"/>
    </source>
</evidence>
<organism evidence="2 3">
    <name type="scientific">Stackebrandtia albiflava</name>
    <dbReference type="NCBI Taxonomy" id="406432"/>
    <lineage>
        <taxon>Bacteria</taxon>
        <taxon>Bacillati</taxon>
        <taxon>Actinomycetota</taxon>
        <taxon>Actinomycetes</taxon>
        <taxon>Glycomycetales</taxon>
        <taxon>Glycomycetaceae</taxon>
        <taxon>Stackebrandtia</taxon>
    </lineage>
</organism>
<feature type="domain" description="SnoaL-like" evidence="1">
    <location>
        <begin position="16"/>
        <end position="115"/>
    </location>
</feature>
<protein>
    <submittedName>
        <fullName evidence="2">Ketosteroid isomerase-like protein</fullName>
    </submittedName>
</protein>
<keyword evidence="2" id="KW-0413">Isomerase</keyword>
<accession>A0A562V4Q0</accession>